<feature type="transmembrane region" description="Helical" evidence="1">
    <location>
        <begin position="14"/>
        <end position="33"/>
    </location>
</feature>
<reference evidence="2 3" key="1">
    <citation type="submission" date="2007-03" db="EMBL/GenBank/DDBJ databases">
        <authorList>
            <person name="Fulton L."/>
            <person name="Clifton S."/>
            <person name="Fulton B."/>
            <person name="Xu J."/>
            <person name="Minx P."/>
            <person name="Pepin K.H."/>
            <person name="Johnson M."/>
            <person name="Thiruvilangam P."/>
            <person name="Bhonagiri V."/>
            <person name="Nash W.E."/>
            <person name="Mardis E.R."/>
            <person name="Wilson R.K."/>
        </authorList>
    </citation>
    <scope>NUCLEOTIDE SEQUENCE [LARGE SCALE GENOMIC DNA]</scope>
    <source>
        <strain evidence="2 3">ATCC 29174</strain>
    </source>
</reference>
<sequence>MGSEIEYSNSSENLIIFIIIFLNLLKYSDIISVSEMYQ</sequence>
<comment type="caution">
    <text evidence="2">The sequence shown here is derived from an EMBL/GenBank/DDBJ whole genome shotgun (WGS) entry which is preliminary data.</text>
</comment>
<dbReference type="AlphaFoldDB" id="A5ZNC3"/>
<accession>A5ZNC3</accession>
<keyword evidence="1" id="KW-0812">Transmembrane</keyword>
<reference evidence="2 3" key="2">
    <citation type="submission" date="2007-04" db="EMBL/GenBank/DDBJ databases">
        <title>Draft genome sequence of Ruminococcus obeum (ATCC 29174).</title>
        <authorList>
            <person name="Sudarsanam P."/>
            <person name="Ley R."/>
            <person name="Guruge J."/>
            <person name="Turnbaugh P.J."/>
            <person name="Mahowald M."/>
            <person name="Liep D."/>
            <person name="Gordon J."/>
        </authorList>
    </citation>
    <scope>NUCLEOTIDE SEQUENCE [LARGE SCALE GENOMIC DNA]</scope>
    <source>
        <strain evidence="2 3">ATCC 29174</strain>
    </source>
</reference>
<evidence type="ECO:0000313" key="3">
    <source>
        <dbReference type="Proteomes" id="UP000006002"/>
    </source>
</evidence>
<evidence type="ECO:0000256" key="1">
    <source>
        <dbReference type="SAM" id="Phobius"/>
    </source>
</evidence>
<dbReference type="HOGENOM" id="CLU_3325155_0_0_9"/>
<name>A5ZNC3_9FIRM</name>
<protein>
    <submittedName>
        <fullName evidence="2">Uncharacterized protein</fullName>
    </submittedName>
</protein>
<gene>
    <name evidence="2" type="ORF">RUMOBE_00490</name>
</gene>
<evidence type="ECO:0000313" key="2">
    <source>
        <dbReference type="EMBL" id="EDM89367.1"/>
    </source>
</evidence>
<keyword evidence="1" id="KW-1133">Transmembrane helix</keyword>
<dbReference type="Proteomes" id="UP000006002">
    <property type="component" value="Unassembled WGS sequence"/>
</dbReference>
<organism evidence="2 3">
    <name type="scientific">Blautia obeum ATCC 29174</name>
    <dbReference type="NCBI Taxonomy" id="411459"/>
    <lineage>
        <taxon>Bacteria</taxon>
        <taxon>Bacillati</taxon>
        <taxon>Bacillota</taxon>
        <taxon>Clostridia</taxon>
        <taxon>Lachnospirales</taxon>
        <taxon>Lachnospiraceae</taxon>
        <taxon>Blautia</taxon>
    </lineage>
</organism>
<proteinExistence type="predicted"/>
<dbReference type="EMBL" id="AAVO02000001">
    <property type="protein sequence ID" value="EDM89367.1"/>
    <property type="molecule type" value="Genomic_DNA"/>
</dbReference>
<keyword evidence="1" id="KW-0472">Membrane</keyword>